<sequence>MADWIMWLIAAGVLVALELFSGTFYLLMIALGALAGALVASLRIDLPGQMLAAALVAVAATVLLRRRRRNEPAKVDAARDPNVNQDIGQPVHVPQWHGNAARVMYRGALWDVELEGKPAPGTAPEAGTFTIREVRGSTLIVGVP</sequence>
<organism evidence="2 3">
    <name type="scientific">Pseudoduganella dura</name>
    <dbReference type="NCBI Taxonomy" id="321982"/>
    <lineage>
        <taxon>Bacteria</taxon>
        <taxon>Pseudomonadati</taxon>
        <taxon>Pseudomonadota</taxon>
        <taxon>Betaproteobacteria</taxon>
        <taxon>Burkholderiales</taxon>
        <taxon>Oxalobacteraceae</taxon>
        <taxon>Telluria group</taxon>
        <taxon>Pseudoduganella</taxon>
    </lineage>
</organism>
<feature type="transmembrane region" description="Helical" evidence="1">
    <location>
        <begin position="7"/>
        <end position="40"/>
    </location>
</feature>
<feature type="transmembrane region" description="Helical" evidence="1">
    <location>
        <begin position="46"/>
        <end position="64"/>
    </location>
</feature>
<protein>
    <submittedName>
        <fullName evidence="2">NfeD family protein</fullName>
    </submittedName>
</protein>
<reference evidence="2 3" key="1">
    <citation type="submission" date="2019-11" db="EMBL/GenBank/DDBJ databases">
        <title>Draft Genome Sequences of Six Type Strains of the Genus Massilia.</title>
        <authorList>
            <person name="Miess H."/>
            <person name="Frediansyah A."/>
            <person name="Goeker M."/>
            <person name="Gross H."/>
        </authorList>
    </citation>
    <scope>NUCLEOTIDE SEQUENCE [LARGE SCALE GENOMIC DNA]</scope>
    <source>
        <strain evidence="2 3">DSM 17513</strain>
    </source>
</reference>
<dbReference type="RefSeq" id="WP_155711425.1">
    <property type="nucleotide sequence ID" value="NZ_BMWU01000010.1"/>
</dbReference>
<keyword evidence="3" id="KW-1185">Reference proteome</keyword>
<keyword evidence="1" id="KW-1133">Transmembrane helix</keyword>
<keyword evidence="1" id="KW-0812">Transmembrane</keyword>
<evidence type="ECO:0000313" key="2">
    <source>
        <dbReference type="EMBL" id="MUI15782.1"/>
    </source>
</evidence>
<keyword evidence="1" id="KW-0472">Membrane</keyword>
<evidence type="ECO:0000256" key="1">
    <source>
        <dbReference type="SAM" id="Phobius"/>
    </source>
</evidence>
<comment type="caution">
    <text evidence="2">The sequence shown here is derived from an EMBL/GenBank/DDBJ whole genome shotgun (WGS) entry which is preliminary data.</text>
</comment>
<dbReference type="EMBL" id="WNWM01000002">
    <property type="protein sequence ID" value="MUI15782.1"/>
    <property type="molecule type" value="Genomic_DNA"/>
</dbReference>
<gene>
    <name evidence="2" type="ORF">GJV26_25480</name>
</gene>
<accession>A0A6I3XR39</accession>
<dbReference type="Proteomes" id="UP000431684">
    <property type="component" value="Unassembled WGS sequence"/>
</dbReference>
<evidence type="ECO:0000313" key="3">
    <source>
        <dbReference type="Proteomes" id="UP000431684"/>
    </source>
</evidence>
<dbReference type="OrthoDB" id="5654021at2"/>
<dbReference type="AlphaFoldDB" id="A0A6I3XR39"/>
<proteinExistence type="predicted"/>
<name>A0A6I3XR39_9BURK</name>